<reference evidence="2 3" key="1">
    <citation type="submission" date="2016-10" db="EMBL/GenBank/DDBJ databases">
        <authorList>
            <person name="de Groot N.N."/>
        </authorList>
    </citation>
    <scope>NUCLEOTIDE SEQUENCE [LARGE SCALE GENOMIC DNA]</scope>
    <source>
        <strain evidence="2 3">DSM 22007</strain>
    </source>
</reference>
<evidence type="ECO:0000256" key="1">
    <source>
        <dbReference type="SAM" id="Phobius"/>
    </source>
</evidence>
<keyword evidence="1" id="KW-1133">Transmembrane helix</keyword>
<organism evidence="2 3">
    <name type="scientific">Thalassovita taeanensis</name>
    <dbReference type="NCBI Taxonomy" id="657014"/>
    <lineage>
        <taxon>Bacteria</taxon>
        <taxon>Pseudomonadati</taxon>
        <taxon>Pseudomonadota</taxon>
        <taxon>Alphaproteobacteria</taxon>
        <taxon>Rhodobacterales</taxon>
        <taxon>Roseobacteraceae</taxon>
        <taxon>Thalassovita</taxon>
    </lineage>
</organism>
<feature type="transmembrane region" description="Helical" evidence="1">
    <location>
        <begin position="46"/>
        <end position="72"/>
    </location>
</feature>
<dbReference type="AlphaFoldDB" id="A0A1H9EDQ7"/>
<evidence type="ECO:0000313" key="2">
    <source>
        <dbReference type="EMBL" id="SEQ23791.1"/>
    </source>
</evidence>
<evidence type="ECO:0000313" key="3">
    <source>
        <dbReference type="Proteomes" id="UP000198634"/>
    </source>
</evidence>
<keyword evidence="1" id="KW-0472">Membrane</keyword>
<keyword evidence="3" id="KW-1185">Reference proteome</keyword>
<dbReference type="EMBL" id="FOEP01000005">
    <property type="protein sequence ID" value="SEQ23791.1"/>
    <property type="molecule type" value="Genomic_DNA"/>
</dbReference>
<accession>A0A1H9EDQ7</accession>
<name>A0A1H9EDQ7_9RHOB</name>
<gene>
    <name evidence="2" type="ORF">SAMN04488092_10512</name>
</gene>
<keyword evidence="1" id="KW-0812">Transmembrane</keyword>
<sequence>MSDTPRNPTEVEAAQRVGSIFGCLMVGIVFGVFAALAAWHSGMGGLGILLIYSAVGLVTTILTAAFSAYVVLV</sequence>
<dbReference type="Proteomes" id="UP000198634">
    <property type="component" value="Unassembled WGS sequence"/>
</dbReference>
<feature type="transmembrane region" description="Helical" evidence="1">
    <location>
        <begin position="20"/>
        <end position="40"/>
    </location>
</feature>
<protein>
    <submittedName>
        <fullName evidence="2">Uncharacterized protein</fullName>
    </submittedName>
</protein>
<proteinExistence type="predicted"/>